<dbReference type="AlphaFoldDB" id="A0AAN8UAK1"/>
<evidence type="ECO:0000313" key="1">
    <source>
        <dbReference type="EMBL" id="KAK6798542.1"/>
    </source>
</evidence>
<organism evidence="1 2">
    <name type="scientific">Solanum bulbocastanum</name>
    <name type="common">Wild potato</name>
    <dbReference type="NCBI Taxonomy" id="147425"/>
    <lineage>
        <taxon>Eukaryota</taxon>
        <taxon>Viridiplantae</taxon>
        <taxon>Streptophyta</taxon>
        <taxon>Embryophyta</taxon>
        <taxon>Tracheophyta</taxon>
        <taxon>Spermatophyta</taxon>
        <taxon>Magnoliopsida</taxon>
        <taxon>eudicotyledons</taxon>
        <taxon>Gunneridae</taxon>
        <taxon>Pentapetalae</taxon>
        <taxon>asterids</taxon>
        <taxon>lamiids</taxon>
        <taxon>Solanales</taxon>
        <taxon>Solanaceae</taxon>
        <taxon>Solanoideae</taxon>
        <taxon>Solaneae</taxon>
        <taxon>Solanum</taxon>
    </lineage>
</organism>
<comment type="caution">
    <text evidence="1">The sequence shown here is derived from an EMBL/GenBank/DDBJ whole genome shotgun (WGS) entry which is preliminary data.</text>
</comment>
<evidence type="ECO:0000313" key="2">
    <source>
        <dbReference type="Proteomes" id="UP001371456"/>
    </source>
</evidence>
<keyword evidence="2" id="KW-1185">Reference proteome</keyword>
<reference evidence="1 2" key="1">
    <citation type="submission" date="2024-02" db="EMBL/GenBank/DDBJ databases">
        <title>de novo genome assembly of Solanum bulbocastanum strain 11H21.</title>
        <authorList>
            <person name="Hosaka A.J."/>
        </authorList>
    </citation>
    <scope>NUCLEOTIDE SEQUENCE [LARGE SCALE GENOMIC DNA]</scope>
    <source>
        <tissue evidence="1">Young leaves</tissue>
    </source>
</reference>
<dbReference type="Proteomes" id="UP001371456">
    <property type="component" value="Unassembled WGS sequence"/>
</dbReference>
<sequence length="116" mass="13352">MTKFCRVIFSQRPTKVSALRSISIYNSKSGRRQVFGTLQKEHEQELKGVVIQLLYCPVFYFFSSLQTTIFDGIIPPTMSRLAFQPSIKYHRCGPFCCSPSDVPVKDFCKMRSQTKL</sequence>
<gene>
    <name evidence="1" type="ORF">RDI58_006245</name>
</gene>
<protein>
    <submittedName>
        <fullName evidence="1">Uncharacterized protein</fullName>
    </submittedName>
</protein>
<proteinExistence type="predicted"/>
<dbReference type="EMBL" id="JBANQN010000002">
    <property type="protein sequence ID" value="KAK6798542.1"/>
    <property type="molecule type" value="Genomic_DNA"/>
</dbReference>
<name>A0AAN8UAK1_SOLBU</name>
<accession>A0AAN8UAK1</accession>